<name>A0A917TCQ9_9ACTN</name>
<evidence type="ECO:0000256" key="2">
    <source>
        <dbReference type="ARBA" id="ARBA00023043"/>
    </source>
</evidence>
<reference evidence="5" key="1">
    <citation type="journal article" date="2014" name="Int. J. Syst. Evol. Microbiol.">
        <title>Complete genome sequence of Corynebacterium casei LMG S-19264T (=DSM 44701T), isolated from a smear-ripened cheese.</title>
        <authorList>
            <consortium name="US DOE Joint Genome Institute (JGI-PGF)"/>
            <person name="Walter F."/>
            <person name="Albersmeier A."/>
            <person name="Kalinowski J."/>
            <person name="Ruckert C."/>
        </authorList>
    </citation>
    <scope>NUCLEOTIDE SEQUENCE</scope>
    <source>
        <strain evidence="5">CGMCC 4.7308</strain>
    </source>
</reference>
<keyword evidence="2 3" id="KW-0040">ANK repeat</keyword>
<dbReference type="InterPro" id="IPR002110">
    <property type="entry name" value="Ankyrin_rpt"/>
</dbReference>
<evidence type="ECO:0000256" key="4">
    <source>
        <dbReference type="SAM" id="MobiDB-lite"/>
    </source>
</evidence>
<keyword evidence="6" id="KW-1185">Reference proteome</keyword>
<evidence type="ECO:0000256" key="3">
    <source>
        <dbReference type="PROSITE-ProRule" id="PRU00023"/>
    </source>
</evidence>
<proteinExistence type="predicted"/>
<organism evidence="5 6">
    <name type="scientific">Nakamurella endophytica</name>
    <dbReference type="NCBI Taxonomy" id="1748367"/>
    <lineage>
        <taxon>Bacteria</taxon>
        <taxon>Bacillati</taxon>
        <taxon>Actinomycetota</taxon>
        <taxon>Actinomycetes</taxon>
        <taxon>Nakamurellales</taxon>
        <taxon>Nakamurellaceae</taxon>
        <taxon>Nakamurella</taxon>
    </lineage>
</organism>
<feature type="repeat" description="ANK" evidence="3">
    <location>
        <begin position="20"/>
        <end position="52"/>
    </location>
</feature>
<dbReference type="EMBL" id="BMNA01000021">
    <property type="protein sequence ID" value="GGM18606.1"/>
    <property type="molecule type" value="Genomic_DNA"/>
</dbReference>
<dbReference type="PANTHER" id="PTHR24171">
    <property type="entry name" value="ANKYRIN REPEAT DOMAIN-CONTAINING PROTEIN 39-RELATED"/>
    <property type="match status" value="1"/>
</dbReference>
<evidence type="ECO:0000256" key="1">
    <source>
        <dbReference type="ARBA" id="ARBA00022737"/>
    </source>
</evidence>
<dbReference type="Proteomes" id="UP000655208">
    <property type="component" value="Unassembled WGS sequence"/>
</dbReference>
<dbReference type="PANTHER" id="PTHR24171:SF11">
    <property type="entry name" value="26S PROTEASOME NON-ATPASE REGULATORY SUBUNIT 10"/>
    <property type="match status" value="1"/>
</dbReference>
<gene>
    <name evidence="5" type="ORF">GCM10011594_43360</name>
</gene>
<reference evidence="5" key="2">
    <citation type="submission" date="2020-09" db="EMBL/GenBank/DDBJ databases">
        <authorList>
            <person name="Sun Q."/>
            <person name="Zhou Y."/>
        </authorList>
    </citation>
    <scope>NUCLEOTIDE SEQUENCE</scope>
    <source>
        <strain evidence="5">CGMCC 4.7308</strain>
    </source>
</reference>
<sequence length="95" mass="10041">MRLLIERGADPNVRADDDERGESPLHWAASSDDVDVAQALLEGGADMQLPGGSIGTPLDNAIGYGCWHVAELLAQRGARIEKLGHAAALGRLDLL</sequence>
<feature type="region of interest" description="Disordered" evidence="4">
    <location>
        <begin position="1"/>
        <end position="28"/>
    </location>
</feature>
<dbReference type="GO" id="GO:0004842">
    <property type="term" value="F:ubiquitin-protein transferase activity"/>
    <property type="evidence" value="ECO:0007669"/>
    <property type="project" value="TreeGrafter"/>
</dbReference>
<dbReference type="InterPro" id="IPR036770">
    <property type="entry name" value="Ankyrin_rpt-contain_sf"/>
</dbReference>
<dbReference type="SUPFAM" id="SSF48403">
    <property type="entry name" value="Ankyrin repeat"/>
    <property type="match status" value="1"/>
</dbReference>
<feature type="compositionally biased region" description="Basic and acidic residues" evidence="4">
    <location>
        <begin position="1"/>
        <end position="23"/>
    </location>
</feature>
<dbReference type="SMART" id="SM00248">
    <property type="entry name" value="ANK"/>
    <property type="match status" value="2"/>
</dbReference>
<dbReference type="AlphaFoldDB" id="A0A917TCQ9"/>
<evidence type="ECO:0000313" key="6">
    <source>
        <dbReference type="Proteomes" id="UP000655208"/>
    </source>
</evidence>
<dbReference type="Pfam" id="PF12796">
    <property type="entry name" value="Ank_2"/>
    <property type="match status" value="1"/>
</dbReference>
<evidence type="ECO:0000313" key="5">
    <source>
        <dbReference type="EMBL" id="GGM18606.1"/>
    </source>
</evidence>
<keyword evidence="1" id="KW-0677">Repeat</keyword>
<dbReference type="PROSITE" id="PS50297">
    <property type="entry name" value="ANK_REP_REGION"/>
    <property type="match status" value="1"/>
</dbReference>
<protein>
    <recommendedName>
        <fullName evidence="7">Ankyrin repeat domain-containing protein</fullName>
    </recommendedName>
</protein>
<dbReference type="PROSITE" id="PS50088">
    <property type="entry name" value="ANK_REPEAT"/>
    <property type="match status" value="1"/>
</dbReference>
<dbReference type="Gene3D" id="1.25.40.20">
    <property type="entry name" value="Ankyrin repeat-containing domain"/>
    <property type="match status" value="1"/>
</dbReference>
<dbReference type="GO" id="GO:0085020">
    <property type="term" value="P:protein K6-linked ubiquitination"/>
    <property type="evidence" value="ECO:0007669"/>
    <property type="project" value="TreeGrafter"/>
</dbReference>
<accession>A0A917TCQ9</accession>
<dbReference type="RefSeq" id="WP_308426422.1">
    <property type="nucleotide sequence ID" value="NZ_BMNA01000021.1"/>
</dbReference>
<comment type="caution">
    <text evidence="5">The sequence shown here is derived from an EMBL/GenBank/DDBJ whole genome shotgun (WGS) entry which is preliminary data.</text>
</comment>
<evidence type="ECO:0008006" key="7">
    <source>
        <dbReference type="Google" id="ProtNLM"/>
    </source>
</evidence>